<dbReference type="Pfam" id="PF00083">
    <property type="entry name" value="Sugar_tr"/>
    <property type="match status" value="1"/>
</dbReference>
<dbReference type="Pfam" id="PF21666">
    <property type="entry name" value="DUF4246_N"/>
    <property type="match status" value="1"/>
</dbReference>
<keyword evidence="3" id="KW-0813">Transport</keyword>
<dbReference type="GO" id="GO:0005351">
    <property type="term" value="F:carbohydrate:proton symporter activity"/>
    <property type="evidence" value="ECO:0007669"/>
    <property type="project" value="TreeGrafter"/>
</dbReference>
<dbReference type="InterPro" id="IPR005828">
    <property type="entry name" value="MFS_sugar_transport-like"/>
</dbReference>
<name>A0A505I6P6_ASPNG</name>
<dbReference type="PANTHER" id="PTHR48022">
    <property type="entry name" value="PLASTIDIC GLUCOSE TRANSPORTER 4"/>
    <property type="match status" value="1"/>
</dbReference>
<dbReference type="InterPro" id="IPR050360">
    <property type="entry name" value="MFS_Sugar_Transporters"/>
</dbReference>
<dbReference type="VEuPathDB" id="FungiDB:M747DRAFT_317688"/>
<dbReference type="InterPro" id="IPR049192">
    <property type="entry name" value="DUF4246_C"/>
</dbReference>
<evidence type="ECO:0000256" key="4">
    <source>
        <dbReference type="ARBA" id="ARBA00022692"/>
    </source>
</evidence>
<dbReference type="VEuPathDB" id="FungiDB:ASPNIDRAFT2_1208766"/>
<keyword evidence="6 8" id="KW-0472">Membrane</keyword>
<feature type="transmembrane region" description="Helical" evidence="8">
    <location>
        <begin position="869"/>
        <end position="890"/>
    </location>
</feature>
<dbReference type="VEuPathDB" id="FungiDB:ATCC64974_36650"/>
<dbReference type="AlphaFoldDB" id="A0A505I6P6"/>
<feature type="domain" description="Major facilitator superfamily (MFS) profile" evidence="9">
    <location>
        <begin position="775"/>
        <end position="1212"/>
    </location>
</feature>
<dbReference type="PANTHER" id="PTHR48022:SF28">
    <property type="entry name" value="MAJOR FACILITATOR SUPERFAMILY (MFS) PROFILE DOMAIN-CONTAINING PROTEIN-RELATED"/>
    <property type="match status" value="1"/>
</dbReference>
<organism evidence="10 11">
    <name type="scientific">Aspergillus niger</name>
    <dbReference type="NCBI Taxonomy" id="5061"/>
    <lineage>
        <taxon>Eukaryota</taxon>
        <taxon>Fungi</taxon>
        <taxon>Dikarya</taxon>
        <taxon>Ascomycota</taxon>
        <taxon>Pezizomycotina</taxon>
        <taxon>Eurotiomycetes</taxon>
        <taxon>Eurotiomycetidae</taxon>
        <taxon>Eurotiales</taxon>
        <taxon>Aspergillaceae</taxon>
        <taxon>Aspergillus</taxon>
        <taxon>Aspergillus subgen. Circumdati</taxon>
    </lineage>
</organism>
<evidence type="ECO:0000256" key="2">
    <source>
        <dbReference type="ARBA" id="ARBA00010992"/>
    </source>
</evidence>
<dbReference type="NCBIfam" id="TIGR00879">
    <property type="entry name" value="SP"/>
    <property type="match status" value="1"/>
</dbReference>
<dbReference type="Pfam" id="PF14033">
    <property type="entry name" value="DUF4246"/>
    <property type="match status" value="1"/>
</dbReference>
<dbReference type="Gene3D" id="1.20.1250.20">
    <property type="entry name" value="MFS general substrate transporter like domains"/>
    <property type="match status" value="1"/>
</dbReference>
<proteinExistence type="inferred from homology"/>
<feature type="region of interest" description="Disordered" evidence="7">
    <location>
        <begin position="1"/>
        <end position="28"/>
    </location>
</feature>
<keyword evidence="4 8" id="KW-0812">Transmembrane</keyword>
<accession>A0A505I6P6</accession>
<reference evidence="11" key="1">
    <citation type="submission" date="2018-10" db="EMBL/GenBank/DDBJ databases">
        <title>FDA dAtabase for Regulatory Grade micrObial Sequences (FDA-ARGOS): Supporting development and validation of Infectious Disease Dx tests.</title>
        <authorList>
            <person name="Kerrigan L."/>
            <person name="Tallon L."/>
            <person name="Sadzewicz L."/>
            <person name="Sengamalay N."/>
            <person name="Ott S."/>
            <person name="Godinez A."/>
            <person name="Nagaraj S."/>
            <person name="Vavikolanu K."/>
            <person name="Nadendla S."/>
            <person name="George J."/>
            <person name="Sichtig H."/>
        </authorList>
    </citation>
    <scope>NUCLEOTIDE SEQUENCE [LARGE SCALE GENOMIC DNA]</scope>
    <source>
        <strain evidence="11">FDAARGOS_311</strain>
    </source>
</reference>
<comment type="caution">
    <text evidence="10">The sequence shown here is derived from an EMBL/GenBank/DDBJ whole genome shotgun (WGS) entry which is preliminary data.</text>
</comment>
<feature type="transmembrane region" description="Helical" evidence="8">
    <location>
        <begin position="1190"/>
        <end position="1208"/>
    </location>
</feature>
<comment type="subcellular location">
    <subcellularLocation>
        <location evidence="1">Membrane</location>
        <topology evidence="1">Multi-pass membrane protein</topology>
    </subcellularLocation>
</comment>
<dbReference type="VEuPathDB" id="FungiDB:M747DRAFT_317687"/>
<feature type="transmembrane region" description="Helical" evidence="8">
    <location>
        <begin position="934"/>
        <end position="954"/>
    </location>
</feature>
<gene>
    <name evidence="10" type="ORF">CAN33_0015365</name>
</gene>
<feature type="transmembrane region" description="Helical" evidence="8">
    <location>
        <begin position="845"/>
        <end position="863"/>
    </location>
</feature>
<dbReference type="VEuPathDB" id="FungiDB:An07g01260"/>
<dbReference type="VEuPathDB" id="FungiDB:An07g01270"/>
<evidence type="ECO:0000313" key="11">
    <source>
        <dbReference type="Proteomes" id="UP000197666"/>
    </source>
</evidence>
<feature type="transmembrane region" description="Helical" evidence="8">
    <location>
        <begin position="902"/>
        <end position="922"/>
    </location>
</feature>
<dbReference type="PRINTS" id="PR00171">
    <property type="entry name" value="SUGRTRNSPORT"/>
</dbReference>
<dbReference type="VEuPathDB" id="FungiDB:ATCC64974_44050"/>
<evidence type="ECO:0000256" key="3">
    <source>
        <dbReference type="ARBA" id="ARBA00022448"/>
    </source>
</evidence>
<dbReference type="InterPro" id="IPR020846">
    <property type="entry name" value="MFS_dom"/>
</dbReference>
<feature type="transmembrane region" description="Helical" evidence="8">
    <location>
        <begin position="1029"/>
        <end position="1053"/>
    </location>
</feature>
<dbReference type="FunFam" id="1.20.1250.20:FF:000134">
    <property type="entry name" value="MFS sugar transporter protein"/>
    <property type="match status" value="1"/>
</dbReference>
<feature type="transmembrane region" description="Helical" evidence="8">
    <location>
        <begin position="1119"/>
        <end position="1146"/>
    </location>
</feature>
<feature type="transmembrane region" description="Helical" evidence="8">
    <location>
        <begin position="1065"/>
        <end position="1087"/>
    </location>
</feature>
<comment type="similarity">
    <text evidence="2">Belongs to the major facilitator superfamily. Sugar transporter (TC 2.A.1.1) family.</text>
</comment>
<dbReference type="GO" id="GO:0016020">
    <property type="term" value="C:membrane"/>
    <property type="evidence" value="ECO:0007669"/>
    <property type="project" value="UniProtKB-SubCell"/>
</dbReference>
<evidence type="ECO:0000256" key="7">
    <source>
        <dbReference type="SAM" id="MobiDB-lite"/>
    </source>
</evidence>
<evidence type="ECO:0000256" key="8">
    <source>
        <dbReference type="SAM" id="Phobius"/>
    </source>
</evidence>
<evidence type="ECO:0000259" key="9">
    <source>
        <dbReference type="PROSITE" id="PS50850"/>
    </source>
</evidence>
<sequence length="1274" mass="145691">MDEEPPSPISTDDKSIHEPPIISFDNSGDGPLRVPGFGDVPLDYELPCDARFAHGIKEWRQAPAVTARELAMTAVMNRLTDRPNWHVDVFDDEVVARWRQDSSASIAMNPLLSNRAWDWCVQELRDKATEFRQQGHIRVLDTGSCVCKSDHVPALRTGELASEFRRAVRPVLRSLMHSGLLDWRSRRRLSIVDAALFPLVYGRSLVLTDGGRVDIEDVLGAYEGATTLAPTHVDKRTDSADVQRQIEKAQWLSVGVNANYKTAPHYRWSANYQALPSEVEFVGHTGSTQVRLTSYINNLHPVHQNLYRAIEKLIGRAIPLWNDCLVLGQRGWRDIMNQGQLGPVPLRIITYGVEWENELPECLLAFRIPSETRKWMYRRAQEALLNSAGDNTDEGRKRYQRAQERLKDFPDVVGSEEKELPPPESNLWQRAKEYLELPEDGSASPVPAPDDWQQNTWRAIEGKAKRVVRYRHPEPGTAFSYEEWKTGRHHERAVVDLVRERMEWRRIPYTPITPPHKPYTIRLQDMFRSQGLQVIVNMENIELTPESPDYKGTDWHMEGQLNEHIVGIAVFAYDIDNITKPQIAFRQNTKMDETFYRYRMRDERGQRWHPRAKPAHSYGKPGIYGVEEIARILGYCSWDLDTENFMMRTWQDKGVISIAQGRLVTFPNVLEHRAQPFSLADRSRSGHYRYIKLYLVDPHYRICSTRNVPPQQHHWWADAVGEDLSAAGLPQEMIDQIMTETGCWPMGLPEARRHRHAFLKEHRWNNLGQVLCILMTITCGVSYLLYGYDQGFMSGVLLAQDFLQTMDQPSTFMQGLLSSLYTLGCFFGCVGSISFSEKIGRKNPILIGTILISIGTVIQTVAYSSAQFIVGRIVAGMGTGLNTSVIPVWQAETLPAKKRERFGAIQYVLVCTGTTISYWMAYALSYSANSAFQWRFLVAAQLVFAVLIMCLVPLMPESPRWHFVHGQRDKALCTLMRMHGTSNEQQSEVQAEVHLIQQAMELEARHGATRWVDLFKNEPRTQNFRRLMLGWWLMFMVMWSGVCSIGYYISYLFEVSVGLSHNLSLLLSGFNGLWYLLSAFIPFFVINHLGKRRCMMISAAGMCCCFLTMSLTIRSGTFAASIVCIVAFFLYYTFFALGYLAIPWLYNAEIMPLHLRSQGTALTTSSNWIWNFATVMMTPSLMSQQGWKGYLVFTVFNFCFVPVIYLLYPETTGRRLEEIDAIFYGTSVLVARTEWAEKGRFEANPLGGVIQGLEPSQKETQHHVEYVSSYSENC</sequence>
<dbReference type="SUPFAM" id="SSF103473">
    <property type="entry name" value="MFS general substrate transporter"/>
    <property type="match status" value="1"/>
</dbReference>
<dbReference type="InterPro" id="IPR049207">
    <property type="entry name" value="DUF4246_N"/>
</dbReference>
<feature type="transmembrane region" description="Helical" evidence="8">
    <location>
        <begin position="812"/>
        <end position="833"/>
    </location>
</feature>
<evidence type="ECO:0000256" key="5">
    <source>
        <dbReference type="ARBA" id="ARBA00022989"/>
    </source>
</evidence>
<evidence type="ECO:0000313" key="10">
    <source>
        <dbReference type="EMBL" id="TPR07743.1"/>
    </source>
</evidence>
<dbReference type="PROSITE" id="PS50850">
    <property type="entry name" value="MFS"/>
    <property type="match status" value="1"/>
</dbReference>
<dbReference type="VEuPathDB" id="FungiDB:ASPNIDRAFT2_1157693"/>
<protein>
    <submittedName>
        <fullName evidence="10">Sugar (And other) transporter family protein</fullName>
    </submittedName>
</protein>
<dbReference type="InterPro" id="IPR036259">
    <property type="entry name" value="MFS_trans_sf"/>
</dbReference>
<dbReference type="Proteomes" id="UP000197666">
    <property type="component" value="Unassembled WGS sequence"/>
</dbReference>
<keyword evidence="5 8" id="KW-1133">Transmembrane helix</keyword>
<evidence type="ECO:0000256" key="6">
    <source>
        <dbReference type="ARBA" id="ARBA00023136"/>
    </source>
</evidence>
<dbReference type="EMBL" id="NKJJ02000007">
    <property type="protein sequence ID" value="TPR07743.1"/>
    <property type="molecule type" value="Genomic_DNA"/>
</dbReference>
<evidence type="ECO:0000256" key="1">
    <source>
        <dbReference type="ARBA" id="ARBA00004141"/>
    </source>
</evidence>
<dbReference type="InterPro" id="IPR003663">
    <property type="entry name" value="Sugar/inositol_transpt"/>
</dbReference>